<dbReference type="Proteomes" id="UP000030624">
    <property type="component" value="Chromosome"/>
</dbReference>
<accession>A0A0A7GJJ8</accession>
<name>A0A0A7GJJ8_GEOAI</name>
<evidence type="ECO:0000256" key="1">
    <source>
        <dbReference type="SAM" id="Phobius"/>
    </source>
</evidence>
<organism evidence="3 4">
    <name type="scientific">Geoglobus acetivorans</name>
    <dbReference type="NCBI Taxonomy" id="565033"/>
    <lineage>
        <taxon>Archaea</taxon>
        <taxon>Methanobacteriati</taxon>
        <taxon>Methanobacteriota</taxon>
        <taxon>Archaeoglobi</taxon>
        <taxon>Archaeoglobales</taxon>
        <taxon>Archaeoglobaceae</taxon>
        <taxon>Geoglobus</taxon>
    </lineage>
</organism>
<dbReference type="HOGENOM" id="CLU_128025_0_0_2"/>
<feature type="transmembrane region" description="Helical" evidence="1">
    <location>
        <begin position="6"/>
        <end position="23"/>
    </location>
</feature>
<proteinExistence type="predicted"/>
<dbReference type="eggNOG" id="arCOG00396">
    <property type="taxonomic scope" value="Archaea"/>
</dbReference>
<keyword evidence="1" id="KW-0812">Transmembrane</keyword>
<evidence type="ECO:0000313" key="3">
    <source>
        <dbReference type="EMBL" id="AIY91096.1"/>
    </source>
</evidence>
<dbReference type="InterPro" id="IPR036390">
    <property type="entry name" value="WH_DNA-bd_sf"/>
</dbReference>
<evidence type="ECO:0000259" key="2">
    <source>
        <dbReference type="Pfam" id="PF24034"/>
    </source>
</evidence>
<dbReference type="InterPro" id="IPR011991">
    <property type="entry name" value="ArsR-like_HTH"/>
</dbReference>
<dbReference type="STRING" id="565033.GACE_2072"/>
<dbReference type="InterPro" id="IPR036388">
    <property type="entry name" value="WH-like_DNA-bd_sf"/>
</dbReference>
<evidence type="ECO:0000313" key="4">
    <source>
        <dbReference type="Proteomes" id="UP000030624"/>
    </source>
</evidence>
<dbReference type="Gene3D" id="1.10.10.10">
    <property type="entry name" value="Winged helix-like DNA-binding domain superfamily/Winged helix DNA-binding domain"/>
    <property type="match status" value="1"/>
</dbReference>
<keyword evidence="1" id="KW-0472">Membrane</keyword>
<keyword evidence="1" id="KW-1133">Transmembrane helix</keyword>
<dbReference type="KEGG" id="gac:GACE_2072"/>
<feature type="transmembrane region" description="Helical" evidence="1">
    <location>
        <begin position="35"/>
        <end position="58"/>
    </location>
</feature>
<reference evidence="3 4" key="1">
    <citation type="journal article" date="2015" name="Appl. Environ. Microbiol.">
        <title>The Geoglobus acetivorans genome: Fe(III) reduction, acetate utilization, autotrophic growth, and degradation of aromatic compounds in a hyperthermophilic archaeon.</title>
        <authorList>
            <person name="Mardanov A.V."/>
            <person name="Slododkina G.B."/>
            <person name="Slobodkin A.I."/>
            <person name="Beletsky A.V."/>
            <person name="Gavrilov S.N."/>
            <person name="Kublanov I.V."/>
            <person name="Bonch-Osmolovskaya E.A."/>
            <person name="Skryabin K.G."/>
            <person name="Ravin N.V."/>
        </authorList>
    </citation>
    <scope>NUCLEOTIDE SEQUENCE [LARGE SCALE GENOMIC DNA]</scope>
    <source>
        <strain evidence="3 4">SBH6</strain>
    </source>
</reference>
<dbReference type="AlphaFoldDB" id="A0A0A7GJJ8"/>
<dbReference type="CDD" id="cd00090">
    <property type="entry name" value="HTH_ARSR"/>
    <property type="match status" value="1"/>
</dbReference>
<dbReference type="SUPFAM" id="SSF46785">
    <property type="entry name" value="Winged helix' DNA-binding domain"/>
    <property type="match status" value="1"/>
</dbReference>
<dbReference type="GeneID" id="24798639"/>
<protein>
    <recommendedName>
        <fullName evidence="2">DUF7343 domain-containing protein</fullName>
    </recommendedName>
</protein>
<dbReference type="EMBL" id="CP009552">
    <property type="protein sequence ID" value="AIY91096.1"/>
    <property type="molecule type" value="Genomic_DNA"/>
</dbReference>
<sequence>MKNEHLISIIAGLVMLVLSYTLVPQATPHMMMYSPYYSTLPSILAVAGILLVVIPIIFAVQSERCEDPEGGKDLKNHEIAPEKETPEAKNCVETLAVAEKLLEEDEKKVLKIIAENEGITQDSLHFRTGFSTSKVSMIVKKLEEKDLIYRERFGKTYRLYLSDWVKS</sequence>
<dbReference type="Pfam" id="PF24034">
    <property type="entry name" value="DUF7343"/>
    <property type="match status" value="1"/>
</dbReference>
<feature type="domain" description="DUF7343" evidence="2">
    <location>
        <begin position="104"/>
        <end position="161"/>
    </location>
</feature>
<dbReference type="RefSeq" id="WP_048093197.1">
    <property type="nucleotide sequence ID" value="NZ_CP009552.1"/>
</dbReference>
<gene>
    <name evidence="3" type="ORF">GACE_2072</name>
</gene>
<dbReference type="InterPro" id="IPR055767">
    <property type="entry name" value="DUF7343"/>
</dbReference>